<evidence type="ECO:0000256" key="1">
    <source>
        <dbReference type="SAM" id="Phobius"/>
    </source>
</evidence>
<evidence type="ECO:0000259" key="2">
    <source>
        <dbReference type="Pfam" id="PF14331"/>
    </source>
</evidence>
<reference evidence="3 4" key="1">
    <citation type="submission" date="2020-08" db="EMBL/GenBank/DDBJ databases">
        <title>Genomic Encyclopedia of Type Strains, Phase IV (KMG-IV): sequencing the most valuable type-strain genomes for metagenomic binning, comparative biology and taxonomic classification.</title>
        <authorList>
            <person name="Goeker M."/>
        </authorList>
    </citation>
    <scope>NUCLEOTIDE SEQUENCE [LARGE SCALE GENOMIC DNA]</scope>
    <source>
        <strain evidence="3 4">DSM 103733</strain>
    </source>
</reference>
<feature type="transmembrane region" description="Helical" evidence="1">
    <location>
        <begin position="12"/>
        <end position="34"/>
    </location>
</feature>
<feature type="transmembrane region" description="Helical" evidence="1">
    <location>
        <begin position="431"/>
        <end position="453"/>
    </location>
</feature>
<evidence type="ECO:0000313" key="4">
    <source>
        <dbReference type="Proteomes" id="UP000538666"/>
    </source>
</evidence>
<dbReference type="Proteomes" id="UP000538666">
    <property type="component" value="Unassembled WGS sequence"/>
</dbReference>
<sequence>MRISFSDPTFLAILLVAVILFAVILIVVAIFVVLKSRKQEGEAKPEEEQKPQWWLPLRTPGMKASFREAMRRIANRLPGWGSRYRVPWYVLIGETGSGKTTIAETLGGIAADIVEPEGKPGKEDYTPRWLLLDQAVLIDVPGGAFLATATPQPAATENLAPLRSGPPDRTAWRSFLRLAARYRPRQPLNGIVLTIPATELLEAVAEPDHPQRIARITELARRLDDVQHLTGLVLPVYILVTKCDAVTGFSSYSRIFFEQAARKPAERNGNPVAELSDDLIGWSNPHLLDTAFSPSWVDEAFDSTNEVLLRYQLEMLAESKTTGQADGVFLFPFELQSLRGPLRTLLNRVFRTTAYHGPHLLRGIYFSGREGDGLEAAPSDLTAQRLTPHALLDPQPSRVIFVRHLFEFKIFAERYLATPLVGGFFSRNRSVIAAQIIACILVVFLGAATFSAWGRLGRLQNDHIDPVLQSLATNLNTIAVSSGASVTPAVDLFNTLGASHENEFYSLGMPYSYIDLEGLHHNLSDTIERTFEAVVLSSCKDALEDRISLLLAAAPPVVAPANYTASTYLPGNAWTSDPAYRELQRYLSDLQALHTNIDRYRFITGADTGSFVQLNQLLHYLGGYDLPDTSRIAHDPNYQRLLLNATWSPLEVPPDYDELTAASATNRINSFYQSWFDTNPLKAEVQWLAGANGLQDLTAGRNTLSNDQLHAIVSHAQAMDTQLNAGGYDWIAASFNRESYPALGPALDAMPFADSQFTDQVSTIGAQKLDSMKAALQTTPAVLTIEDGKVRLDGQVRTLASVLDSLLDYEVMSDEDGSSATACRPIPSGDVWNQADLERALSLDAMRSKIDKELLPELPGSYREAVRGVVDARASTNISAALQDAIMPNPNAGDAQAALDTELRNLSQSLDQLKQVGDALTALHATAEHACLNRSLNRQASALLVKVNQQLPALYSPSTPLAADGNTLPTSQWIYGVNSSDDLQTYLAGEQKKIETVTADAAPLVQLLRSEGGHSALLAKWRNISTDVAALQAKTPGNPIQTLETFISTDIDKVTPDSGCKTTSQRHSSDVFLNVRAELAKIAVDRCHQIAVSRFNEIAADFNKRLAGRFPFSQYPDTRSGSEAGLTDIAAFYQTFDREAPGLDSLLPAIVDKAGDITTFMKNIAAARPLVSGTAKDPTPALGVSIHFRTNRDSESFGNRIAEWKLQLGQQLLSYPPGSGDAAALDWHLDQPLTLTLRYAYDSPEIPATRPPSTQVQVQGLTVQYQYSDFWSLFAMLRNHPPGPADQKNQFAFTIPNTYAAGAVPIPGASKPPDTVVYLQVDLLPVGAKPGGDTLPFPEFPYKAPVATLKTTHGD</sequence>
<keyword evidence="4" id="KW-1185">Reference proteome</keyword>
<dbReference type="EMBL" id="JACHEK010000003">
    <property type="protein sequence ID" value="MBB6143617.1"/>
    <property type="molecule type" value="Genomic_DNA"/>
</dbReference>
<dbReference type="Pfam" id="PF14331">
    <property type="entry name" value="IcmF-related_N"/>
    <property type="match status" value="1"/>
</dbReference>
<dbReference type="PANTHER" id="PTHR36153:SF1">
    <property type="entry name" value="TYPE VI SECRETION SYSTEM COMPONENT TSSM1"/>
    <property type="match status" value="1"/>
</dbReference>
<dbReference type="InterPro" id="IPR027417">
    <property type="entry name" value="P-loop_NTPase"/>
</dbReference>
<gene>
    <name evidence="3" type="ORF">HNQ77_001566</name>
</gene>
<dbReference type="SUPFAM" id="SSF52540">
    <property type="entry name" value="P-loop containing nucleoside triphosphate hydrolases"/>
    <property type="match status" value="1"/>
</dbReference>
<comment type="caution">
    <text evidence="3">The sequence shown here is derived from an EMBL/GenBank/DDBJ whole genome shotgun (WGS) entry which is preliminary data.</text>
</comment>
<dbReference type="InterPro" id="IPR053156">
    <property type="entry name" value="T6SS_TssM-like"/>
</dbReference>
<evidence type="ECO:0000313" key="3">
    <source>
        <dbReference type="EMBL" id="MBB6143617.1"/>
    </source>
</evidence>
<dbReference type="RefSeq" id="WP_050058773.1">
    <property type="nucleotide sequence ID" value="NZ_JACHEK010000003.1"/>
</dbReference>
<keyword evidence="1" id="KW-1133">Transmembrane helix</keyword>
<proteinExistence type="predicted"/>
<name>A0A841JSZ1_9BACT</name>
<dbReference type="InterPro" id="IPR025743">
    <property type="entry name" value="TssM1_N"/>
</dbReference>
<dbReference type="PANTHER" id="PTHR36153">
    <property type="entry name" value="INNER MEMBRANE PROTEIN-RELATED"/>
    <property type="match status" value="1"/>
</dbReference>
<organism evidence="3 4">
    <name type="scientific">Silvibacterium bohemicum</name>
    <dbReference type="NCBI Taxonomy" id="1577686"/>
    <lineage>
        <taxon>Bacteria</taxon>
        <taxon>Pseudomonadati</taxon>
        <taxon>Acidobacteriota</taxon>
        <taxon>Terriglobia</taxon>
        <taxon>Terriglobales</taxon>
        <taxon>Acidobacteriaceae</taxon>
        <taxon>Silvibacterium</taxon>
    </lineage>
</organism>
<keyword evidence="1" id="KW-0472">Membrane</keyword>
<dbReference type="OrthoDB" id="9758229at2"/>
<feature type="domain" description="Type VI secretion system component TssM1 N-terminal" evidence="2">
    <location>
        <begin position="168"/>
        <end position="419"/>
    </location>
</feature>
<protein>
    <submittedName>
        <fullName evidence="3">Type VI secretion system protein ImpL</fullName>
    </submittedName>
</protein>
<keyword evidence="1" id="KW-0812">Transmembrane</keyword>
<accession>A0A841JSZ1</accession>